<dbReference type="SUPFAM" id="SSF55874">
    <property type="entry name" value="ATPase domain of HSP90 chaperone/DNA topoisomerase II/histidine kinase"/>
    <property type="match status" value="1"/>
</dbReference>
<dbReference type="RefSeq" id="WP_157396163.1">
    <property type="nucleotide sequence ID" value="NZ_WSEL01000002.1"/>
</dbReference>
<dbReference type="Proteomes" id="UP000469385">
    <property type="component" value="Unassembled WGS sequence"/>
</dbReference>
<protein>
    <submittedName>
        <fullName evidence="1">ATP-binding protein</fullName>
    </submittedName>
</protein>
<sequence>MLPQLLTFLGKNPGTKAKELAAFLGREKSAVNQVLYENSDKFLRDDDFKWSVICPQELHIELPGDSWLTTKDLENLLSRHCTPWHVDCESVIFVFGKECRMLLDALARLLALCNQLHAAGKKVSLDFTDCPSTARYLDRMDFFEVLASDIAVLPRRPRARLGALYMGNNDGVIELRAIDPAQPDNEIPRLLERSFVSCVDESYSTLALTVIGEPFKNVLDHSCSSLAGFAGLQAYKNRTRIQVVISDNGLGIVGTLQPILHKRYPEIAEKIEKSNEHSGIALLKKVFSTGQISQVAEQGRGAGLKSSGDQARKYSARISVRQQDFELRIDHRPEGTRYTPYTNLVRIHGTHISFDFKLDGSRISR</sequence>
<keyword evidence="1" id="KW-0067">ATP-binding</keyword>
<gene>
    <name evidence="1" type="ORF">GON04_01145</name>
</gene>
<dbReference type="InterPro" id="IPR036388">
    <property type="entry name" value="WH-like_DNA-bd_sf"/>
</dbReference>
<comment type="caution">
    <text evidence="1">The sequence shown here is derived from an EMBL/GenBank/DDBJ whole genome shotgun (WGS) entry which is preliminary data.</text>
</comment>
<accession>A0A6N8IMG5</accession>
<name>A0A6N8IMG5_9BURK</name>
<keyword evidence="1" id="KW-0547">Nucleotide-binding</keyword>
<keyword evidence="2" id="KW-1185">Reference proteome</keyword>
<dbReference type="GO" id="GO:0005524">
    <property type="term" value="F:ATP binding"/>
    <property type="evidence" value="ECO:0007669"/>
    <property type="project" value="UniProtKB-KW"/>
</dbReference>
<dbReference type="EMBL" id="WSEL01000002">
    <property type="protein sequence ID" value="MVQ28037.1"/>
    <property type="molecule type" value="Genomic_DNA"/>
</dbReference>
<evidence type="ECO:0000313" key="2">
    <source>
        <dbReference type="Proteomes" id="UP000469385"/>
    </source>
</evidence>
<proteinExistence type="predicted"/>
<evidence type="ECO:0000313" key="1">
    <source>
        <dbReference type="EMBL" id="MVQ28037.1"/>
    </source>
</evidence>
<reference evidence="1 2" key="1">
    <citation type="submission" date="2019-12" db="EMBL/GenBank/DDBJ databases">
        <authorList>
            <person name="Huq M.A."/>
        </authorList>
    </citation>
    <scope>NUCLEOTIDE SEQUENCE [LARGE SCALE GENOMIC DNA]</scope>
    <source>
        <strain evidence="1 2">MAH-25</strain>
    </source>
</reference>
<dbReference type="InterPro" id="IPR036890">
    <property type="entry name" value="HATPase_C_sf"/>
</dbReference>
<dbReference type="AlphaFoldDB" id="A0A6N8IMG5"/>
<dbReference type="Gene3D" id="1.10.10.10">
    <property type="entry name" value="Winged helix-like DNA-binding domain superfamily/Winged helix DNA-binding domain"/>
    <property type="match status" value="1"/>
</dbReference>
<organism evidence="1 2">
    <name type="scientific">Ramlibacter pinisoli</name>
    <dbReference type="NCBI Taxonomy" id="2682844"/>
    <lineage>
        <taxon>Bacteria</taxon>
        <taxon>Pseudomonadati</taxon>
        <taxon>Pseudomonadota</taxon>
        <taxon>Betaproteobacteria</taxon>
        <taxon>Burkholderiales</taxon>
        <taxon>Comamonadaceae</taxon>
        <taxon>Ramlibacter</taxon>
    </lineage>
</organism>